<feature type="domain" description="DUF3131" evidence="2">
    <location>
        <begin position="483"/>
        <end position="842"/>
    </location>
</feature>
<name>A0A3T0MZF0_9RHOB</name>
<accession>A0A3T0MZF0</accession>
<keyword evidence="1" id="KW-0732">Signal</keyword>
<feature type="chain" id="PRO_5019451824" evidence="1">
    <location>
        <begin position="25"/>
        <end position="846"/>
    </location>
</feature>
<dbReference type="EMBL" id="CP033219">
    <property type="protein sequence ID" value="AZV77143.1"/>
    <property type="molecule type" value="Genomic_DNA"/>
</dbReference>
<dbReference type="InterPro" id="IPR021478">
    <property type="entry name" value="DUF3131"/>
</dbReference>
<gene>
    <name evidence="3" type="ORF">EBB79_04035</name>
</gene>
<dbReference type="Gene3D" id="1.50.10.140">
    <property type="match status" value="1"/>
</dbReference>
<proteinExistence type="predicted"/>
<keyword evidence="4" id="KW-1185">Reference proteome</keyword>
<feature type="signal peptide" evidence="1">
    <location>
        <begin position="1"/>
        <end position="24"/>
    </location>
</feature>
<reference evidence="3 4" key="1">
    <citation type="submission" date="2018-10" db="EMBL/GenBank/DDBJ databases">
        <title>Parasedimentitalea marina sp. nov., a psychrophilic bacterium isolated from deep seawater of the New Britain Trench.</title>
        <authorList>
            <person name="Cao J."/>
        </authorList>
    </citation>
    <scope>NUCLEOTIDE SEQUENCE [LARGE SCALE GENOMIC DNA]</scope>
    <source>
        <strain evidence="3 4">W43</strain>
    </source>
</reference>
<evidence type="ECO:0000259" key="2">
    <source>
        <dbReference type="Pfam" id="PF11329"/>
    </source>
</evidence>
<dbReference type="KEGG" id="sedi:EBB79_04035"/>
<evidence type="ECO:0000313" key="3">
    <source>
        <dbReference type="EMBL" id="AZV77143.1"/>
    </source>
</evidence>
<organism evidence="3 4">
    <name type="scientific">Parasedimentitalea marina</name>
    <dbReference type="NCBI Taxonomy" id="2483033"/>
    <lineage>
        <taxon>Bacteria</taxon>
        <taxon>Pseudomonadati</taxon>
        <taxon>Pseudomonadota</taxon>
        <taxon>Alphaproteobacteria</taxon>
        <taxon>Rhodobacterales</taxon>
        <taxon>Paracoccaceae</taxon>
        <taxon>Parasedimentitalea</taxon>
    </lineage>
</organism>
<dbReference type="Proteomes" id="UP000283063">
    <property type="component" value="Chromosome"/>
</dbReference>
<evidence type="ECO:0000313" key="4">
    <source>
        <dbReference type="Proteomes" id="UP000283063"/>
    </source>
</evidence>
<dbReference type="OrthoDB" id="7840036at2"/>
<dbReference type="RefSeq" id="WP_127747691.1">
    <property type="nucleotide sequence ID" value="NZ_CP033219.1"/>
</dbReference>
<sequence>MKRRAFLQGSVASFGALAFPFSRAASASGRGLAMVVVDDIDMSSSLPHLIALLDALNARLIPVTCCISPYHENGSPIDLDTPLAQLILAYMLGNRGVEVAAFVPELSRQSEYFQGRSVQKAIKVFREILQPAKGARQYTPLVQSVACLDVTSPLSPTGVRSGGCHNVLAIPTVDGPVRSETWPDGTVRLFGGRRIDFGAYDSSMVEKGAEESQLIYYLSAQKLETLSVEELAKVAKRFTDDLVAQEIEGNYSVQPLSDLQFRDSYGFTRRVVLQLLDPAPLGSTGGRAMAEFATLLDDLNLPHTLGLAEAEGTREQKSGFWLSTEDVPSLNMVRFQSGIANQPSVVETVRPLGAGVGVVFDPVEEGQGGLDENGYLHLVKVDIRNANDIRHLGNMFSRTQDVVLTVHASAVQDPFDRQDLLAFLKTLSGDGVSRIVPLSKLAMGLVSKDPIDIRQRRTLAALPSLRQVPIVRSRADKDALLEDARTAWRYFERFTHPQTGLCPATVNFAPGGGNIHKAVTMWDVGSQINGLISAARIGLIDQKEFRQAITKLLPQIRGRVSQDRLLPQGWIVTDRHKWGNKNFDGSDAGRLMSALDCLRRYDDSFAVQLDKITSAWDLDKVILNGEMHSVTDGVLHSSYVSHSAHYSALAFRRWGLTVKSPYEFSAGQSVHDSQMGLLEAVAKIGPIGAEPLLLEAMELGMSPESKHLADMLFTAQFEEFQETGQLVCVSEGPLDVEPWFSYQGLQLDAQKRTWAIDTVGQETEYRQPEFWRSHHVISCKAAFLWGAYRPHNYSDRLVNYVRTRARTKNGFAASIFSQSQRATEYYTDINTNAVILQAVAHSLGAD</sequence>
<dbReference type="Pfam" id="PF11329">
    <property type="entry name" value="DUF3131"/>
    <property type="match status" value="1"/>
</dbReference>
<protein>
    <submittedName>
        <fullName evidence="3">DUF3131 domain-containing protein</fullName>
    </submittedName>
</protein>
<dbReference type="AlphaFoldDB" id="A0A3T0MZF0"/>
<evidence type="ECO:0000256" key="1">
    <source>
        <dbReference type="SAM" id="SignalP"/>
    </source>
</evidence>